<proteinExistence type="predicted"/>
<protein>
    <submittedName>
        <fullName evidence="1">Uncharacterized protein</fullName>
    </submittedName>
</protein>
<evidence type="ECO:0000313" key="2">
    <source>
        <dbReference type="Proteomes" id="UP000299102"/>
    </source>
</evidence>
<dbReference type="AlphaFoldDB" id="A0A4C1YI51"/>
<dbReference type="Proteomes" id="UP000299102">
    <property type="component" value="Unassembled WGS sequence"/>
</dbReference>
<sequence length="473" mass="54777">MSVELRSDKQNIYLIGLPSHKINGAKLLSNRQVLTALFYNIREVKLTVSESANIVIRECIIFWEKARIPTKAFPNYVTKLFDLYHVWRELQKNCKKTQVTFKNRENNFVKDLDNLFVIAHVDAFDRMKIEKDKDFLKKPREAGQPGCLGGIDKELAEKEERVRQRRLEEEERKDGKLLPGLDVRSSKEERLPIITSFDDREQLLAVPKLESSSEKHQAKAISTALFDWNLHDKVQIMCCDTTASNTGRFSGACAILEQTLKRELLLFACRHHIYELVLKAVFETKDKNALQDVCLFIVTLYTKPWLECTVAIKAPNQDLCFLKALKEYGKVDAKSSKAFISKFVHHLRDESSDSVKRYIPSKGEITQNFFNMTLDDFVTQRSKQFLSRLQIDDSFLREDVSSWGDNPTFLVARRRISRLKVVNDTAKRAIKLMQDFNGLITAEEEQNSFCCVVFRNIEICIQTVKNYTKEKLP</sequence>
<accession>A0A4C1YI51</accession>
<keyword evidence="2" id="KW-1185">Reference proteome</keyword>
<dbReference type="PANTHER" id="PTHR46113">
    <property type="entry name" value="SNAC DOMAIN-CONTAINING PROTEIN"/>
    <property type="match status" value="1"/>
</dbReference>
<evidence type="ECO:0000313" key="1">
    <source>
        <dbReference type="EMBL" id="GBP74674.1"/>
    </source>
</evidence>
<dbReference type="PANTHER" id="PTHR46113:SF1">
    <property type="entry name" value="PEPTIDASE M17 LEUCYL AMINOPEPTIDASE N-TERMINAL DOMAIN-CONTAINING PROTEIN"/>
    <property type="match status" value="1"/>
</dbReference>
<reference evidence="1 2" key="1">
    <citation type="journal article" date="2019" name="Commun. Biol.">
        <title>The bagworm genome reveals a unique fibroin gene that provides high tensile strength.</title>
        <authorList>
            <person name="Kono N."/>
            <person name="Nakamura H."/>
            <person name="Ohtoshi R."/>
            <person name="Tomita M."/>
            <person name="Numata K."/>
            <person name="Arakawa K."/>
        </authorList>
    </citation>
    <scope>NUCLEOTIDE SEQUENCE [LARGE SCALE GENOMIC DNA]</scope>
</reference>
<gene>
    <name evidence="1" type="ORF">EVAR_58940_1</name>
</gene>
<comment type="caution">
    <text evidence="1">The sequence shown here is derived from an EMBL/GenBank/DDBJ whole genome shotgun (WGS) entry which is preliminary data.</text>
</comment>
<organism evidence="1 2">
    <name type="scientific">Eumeta variegata</name>
    <name type="common">Bagworm moth</name>
    <name type="synonym">Eumeta japonica</name>
    <dbReference type="NCBI Taxonomy" id="151549"/>
    <lineage>
        <taxon>Eukaryota</taxon>
        <taxon>Metazoa</taxon>
        <taxon>Ecdysozoa</taxon>
        <taxon>Arthropoda</taxon>
        <taxon>Hexapoda</taxon>
        <taxon>Insecta</taxon>
        <taxon>Pterygota</taxon>
        <taxon>Neoptera</taxon>
        <taxon>Endopterygota</taxon>
        <taxon>Lepidoptera</taxon>
        <taxon>Glossata</taxon>
        <taxon>Ditrysia</taxon>
        <taxon>Tineoidea</taxon>
        <taxon>Psychidae</taxon>
        <taxon>Oiketicinae</taxon>
        <taxon>Eumeta</taxon>
    </lineage>
</organism>
<dbReference type="EMBL" id="BGZK01001218">
    <property type="protein sequence ID" value="GBP74674.1"/>
    <property type="molecule type" value="Genomic_DNA"/>
</dbReference>
<dbReference type="OrthoDB" id="6626714at2759"/>
<name>A0A4C1YI51_EUMVA</name>